<feature type="chain" id="PRO_5011474165" description="Soluble cytochrome b562" evidence="1">
    <location>
        <begin position="33"/>
        <end position="134"/>
    </location>
</feature>
<evidence type="ECO:0008006" key="4">
    <source>
        <dbReference type="Google" id="ProtNLM"/>
    </source>
</evidence>
<gene>
    <name evidence="2" type="ORF">SAMN04488129_104167</name>
</gene>
<evidence type="ECO:0000256" key="1">
    <source>
        <dbReference type="SAM" id="SignalP"/>
    </source>
</evidence>
<dbReference type="Pfam" id="PF20531">
    <property type="entry name" value="DUF6746"/>
    <property type="match status" value="1"/>
</dbReference>
<feature type="signal peptide" evidence="1">
    <location>
        <begin position="1"/>
        <end position="32"/>
    </location>
</feature>
<sequence length="134" mass="14776">MRLILIIMKDTNMKHLLFAALCTGLLATTVQAEERPDHFEGEAADTLTEAVSQFSDTNHQLAVLLAQEELSNADLGTVHRLSYTLENALAKFDEELDAMAVDLEEVHLGSESAERERVRNHGAAYLEAAQTLVP</sequence>
<accession>A0A1H7JXY9</accession>
<evidence type="ECO:0000313" key="2">
    <source>
        <dbReference type="EMBL" id="SEK79254.1"/>
    </source>
</evidence>
<reference evidence="3" key="1">
    <citation type="submission" date="2016-10" db="EMBL/GenBank/DDBJ databases">
        <authorList>
            <person name="Varghese N."/>
            <person name="Submissions S."/>
        </authorList>
    </citation>
    <scope>NUCLEOTIDE SEQUENCE [LARGE SCALE GENOMIC DNA]</scope>
    <source>
        <strain evidence="3">CGMCC 1.9150</strain>
    </source>
</reference>
<keyword evidence="1" id="KW-0732">Signal</keyword>
<proteinExistence type="predicted"/>
<name>A0A1H7JXY9_9GAMM</name>
<dbReference type="AlphaFoldDB" id="A0A1H7JXY9"/>
<dbReference type="Proteomes" id="UP000198807">
    <property type="component" value="Unassembled WGS sequence"/>
</dbReference>
<keyword evidence="3" id="KW-1185">Reference proteome</keyword>
<evidence type="ECO:0000313" key="3">
    <source>
        <dbReference type="Proteomes" id="UP000198807"/>
    </source>
</evidence>
<organism evidence="2 3">
    <name type="scientific">Halomonas daqiaonensis</name>
    <dbReference type="NCBI Taxonomy" id="650850"/>
    <lineage>
        <taxon>Bacteria</taxon>
        <taxon>Pseudomonadati</taxon>
        <taxon>Pseudomonadota</taxon>
        <taxon>Gammaproteobacteria</taxon>
        <taxon>Oceanospirillales</taxon>
        <taxon>Halomonadaceae</taxon>
        <taxon>Halomonas</taxon>
    </lineage>
</organism>
<protein>
    <recommendedName>
        <fullName evidence="4">Soluble cytochrome b562</fullName>
    </recommendedName>
</protein>
<dbReference type="STRING" id="650850.SAMN04488129_104167"/>
<dbReference type="InterPro" id="IPR046634">
    <property type="entry name" value="DUF6746"/>
</dbReference>
<dbReference type="EMBL" id="FOBC01000004">
    <property type="protein sequence ID" value="SEK79254.1"/>
    <property type="molecule type" value="Genomic_DNA"/>
</dbReference>